<dbReference type="EMBL" id="JAEKNR010000074">
    <property type="protein sequence ID" value="MBJ7597733.1"/>
    <property type="molecule type" value="Genomic_DNA"/>
</dbReference>
<proteinExistence type="predicted"/>
<dbReference type="InterPro" id="IPR000424">
    <property type="entry name" value="Primosome_PriB/ssb"/>
</dbReference>
<dbReference type="InterPro" id="IPR012340">
    <property type="entry name" value="NA-bd_OB-fold"/>
</dbReference>
<name>A0A934K6U4_9BACT</name>
<keyword evidence="1 2" id="KW-0238">DNA-binding</keyword>
<sequence>MTNGPEFYLTPSGEAVSRFELGTTVYGPSSAEGPIDRHRCLAWNGGGRRLADLVLDNVKQGDVVYVEGRLQAVPPVVLEDSGEACQVIVRDLQLLESVQRSARLGFEAAKVRQVDAE</sequence>
<dbReference type="SUPFAM" id="SSF50249">
    <property type="entry name" value="Nucleic acid-binding proteins"/>
    <property type="match status" value="1"/>
</dbReference>
<organism evidence="3 4">
    <name type="scientific">Candidatus Nephthysia bennettiae</name>
    <dbReference type="NCBI Taxonomy" id="3127016"/>
    <lineage>
        <taxon>Bacteria</taxon>
        <taxon>Bacillati</taxon>
        <taxon>Candidatus Dormiibacterota</taxon>
        <taxon>Candidatus Dormibacteria</taxon>
        <taxon>Candidatus Dormibacterales</taxon>
        <taxon>Candidatus Dormibacteraceae</taxon>
        <taxon>Candidatus Nephthysia</taxon>
    </lineage>
</organism>
<evidence type="ECO:0000256" key="2">
    <source>
        <dbReference type="PROSITE-ProRule" id="PRU00252"/>
    </source>
</evidence>
<dbReference type="Pfam" id="PF00436">
    <property type="entry name" value="SSB"/>
    <property type="match status" value="1"/>
</dbReference>
<dbReference type="Proteomes" id="UP000612893">
    <property type="component" value="Unassembled WGS sequence"/>
</dbReference>
<dbReference type="GO" id="GO:0003697">
    <property type="term" value="F:single-stranded DNA binding"/>
    <property type="evidence" value="ECO:0007669"/>
    <property type="project" value="InterPro"/>
</dbReference>
<dbReference type="PROSITE" id="PS50935">
    <property type="entry name" value="SSB"/>
    <property type="match status" value="1"/>
</dbReference>
<evidence type="ECO:0000313" key="3">
    <source>
        <dbReference type="EMBL" id="MBJ7597733.1"/>
    </source>
</evidence>
<accession>A0A934K6U4</accession>
<keyword evidence="4" id="KW-1185">Reference proteome</keyword>
<protein>
    <submittedName>
        <fullName evidence="3">Single-stranded DNA-binding protein</fullName>
    </submittedName>
</protein>
<evidence type="ECO:0000256" key="1">
    <source>
        <dbReference type="ARBA" id="ARBA00023125"/>
    </source>
</evidence>
<reference evidence="3" key="1">
    <citation type="submission" date="2020-10" db="EMBL/GenBank/DDBJ databases">
        <title>Ca. Dormibacterota MAGs.</title>
        <authorList>
            <person name="Montgomery K."/>
        </authorList>
    </citation>
    <scope>NUCLEOTIDE SEQUENCE [LARGE SCALE GENOMIC DNA]</scope>
    <source>
        <strain evidence="3">SC8812_S17_10</strain>
    </source>
</reference>
<comment type="caution">
    <text evidence="3">The sequence shown here is derived from an EMBL/GenBank/DDBJ whole genome shotgun (WGS) entry which is preliminary data.</text>
</comment>
<gene>
    <name evidence="3" type="ORF">JF922_06575</name>
</gene>
<dbReference type="AlphaFoldDB" id="A0A934K6U4"/>
<evidence type="ECO:0000313" key="4">
    <source>
        <dbReference type="Proteomes" id="UP000612893"/>
    </source>
</evidence>
<dbReference type="Gene3D" id="2.40.50.140">
    <property type="entry name" value="Nucleic acid-binding proteins"/>
    <property type="match status" value="1"/>
</dbReference>